<feature type="compositionally biased region" description="Acidic residues" evidence="1">
    <location>
        <begin position="212"/>
        <end position="223"/>
    </location>
</feature>
<feature type="non-terminal residue" evidence="2">
    <location>
        <position position="1"/>
    </location>
</feature>
<sequence>IQTSFEKNSSKLLIDSSTSYDITRTQTQNLSNTEDNQIKAAEIQSNHCQSLSSLSSSTSKQQHQQKEQLSSNEGYQLNTIESIKYPMVISDSGVSISSLPVSSVDLINVEKDVCHICEDNESIPTKHIQEELNNFIETDYTTNKYILNCVQLRIEQNSIFSKHLIHCLNLVWYRHFPIELLSKVYFKDKLKRNIIKFYNNNEMDGEKKEEKDDVDDDEEEEEQGDKHEGFINVFTKNISHSNDWNLYKLKSTYPLLLDHVNSNSLIASHCSTSIRPPLWLIYSLIRHPYLSQRECVSIYCIILYRNNENSLWNCDT</sequence>
<keyword evidence="3" id="KW-1185">Reference proteome</keyword>
<evidence type="ECO:0000313" key="3">
    <source>
        <dbReference type="Proteomes" id="UP000269396"/>
    </source>
</evidence>
<gene>
    <name evidence="2" type="ORF">SMTD_LOCUS2401</name>
</gene>
<reference evidence="2 3" key="1">
    <citation type="submission" date="2018-11" db="EMBL/GenBank/DDBJ databases">
        <authorList>
            <consortium name="Pathogen Informatics"/>
        </authorList>
    </citation>
    <scope>NUCLEOTIDE SEQUENCE [LARGE SCALE GENOMIC DNA]</scope>
    <source>
        <strain>Denwood</strain>
        <strain evidence="3">Zambia</strain>
    </source>
</reference>
<dbReference type="EMBL" id="UZAL01003286">
    <property type="protein sequence ID" value="VDO86721.1"/>
    <property type="molecule type" value="Genomic_DNA"/>
</dbReference>
<evidence type="ECO:0000256" key="1">
    <source>
        <dbReference type="SAM" id="MobiDB-lite"/>
    </source>
</evidence>
<dbReference type="STRING" id="31246.A0A183NJW5"/>
<protein>
    <submittedName>
        <fullName evidence="2">Uncharacterized protein</fullName>
    </submittedName>
</protein>
<accession>A0A183NJW5</accession>
<feature type="region of interest" description="Disordered" evidence="1">
    <location>
        <begin position="206"/>
        <end position="225"/>
    </location>
</feature>
<name>A0A183NJW5_9TREM</name>
<dbReference type="AlphaFoldDB" id="A0A183NJW5"/>
<evidence type="ECO:0000313" key="2">
    <source>
        <dbReference type="EMBL" id="VDO86721.1"/>
    </source>
</evidence>
<dbReference type="Proteomes" id="UP000269396">
    <property type="component" value="Unassembled WGS sequence"/>
</dbReference>
<proteinExistence type="predicted"/>
<feature type="region of interest" description="Disordered" evidence="1">
    <location>
        <begin position="52"/>
        <end position="72"/>
    </location>
</feature>
<organism evidence="2 3">
    <name type="scientific">Schistosoma mattheei</name>
    <dbReference type="NCBI Taxonomy" id="31246"/>
    <lineage>
        <taxon>Eukaryota</taxon>
        <taxon>Metazoa</taxon>
        <taxon>Spiralia</taxon>
        <taxon>Lophotrochozoa</taxon>
        <taxon>Platyhelminthes</taxon>
        <taxon>Trematoda</taxon>
        <taxon>Digenea</taxon>
        <taxon>Strigeidida</taxon>
        <taxon>Schistosomatoidea</taxon>
        <taxon>Schistosomatidae</taxon>
        <taxon>Schistosoma</taxon>
    </lineage>
</organism>